<dbReference type="Gene3D" id="3.80.10.10">
    <property type="entry name" value="Ribonuclease Inhibitor"/>
    <property type="match status" value="2"/>
</dbReference>
<keyword evidence="1" id="KW-0433">Leucine-rich repeat</keyword>
<dbReference type="PROSITE" id="PS50835">
    <property type="entry name" value="IG_LIKE"/>
    <property type="match status" value="1"/>
</dbReference>
<proteinExistence type="predicted"/>
<dbReference type="InterPro" id="IPR003591">
    <property type="entry name" value="Leu-rich_rpt_typical-subtyp"/>
</dbReference>
<dbReference type="PANTHER" id="PTHR45842">
    <property type="entry name" value="SYNAPTIC ADHESION-LIKE MOLECULE SALM"/>
    <property type="match status" value="1"/>
</dbReference>
<evidence type="ECO:0000259" key="6">
    <source>
        <dbReference type="PROSITE" id="PS50835"/>
    </source>
</evidence>
<dbReference type="Pfam" id="PF13927">
    <property type="entry name" value="Ig_3"/>
    <property type="match status" value="1"/>
</dbReference>
<keyword evidence="3" id="KW-0677">Repeat</keyword>
<dbReference type="Pfam" id="PF13306">
    <property type="entry name" value="LRR_5"/>
    <property type="match status" value="3"/>
</dbReference>
<evidence type="ECO:0000256" key="5">
    <source>
        <dbReference type="ARBA" id="ARBA00023180"/>
    </source>
</evidence>
<reference evidence="7 8" key="1">
    <citation type="submission" date="2021-04" db="EMBL/GenBank/DDBJ databases">
        <authorList>
            <person name="Bliznina A."/>
        </authorList>
    </citation>
    <scope>NUCLEOTIDE SEQUENCE [LARGE SCALE GENOMIC DNA]</scope>
</reference>
<protein>
    <submittedName>
        <fullName evidence="7">Oidioi.mRNA.OKI2018_I69.chr2.g5571.t1.cds</fullName>
    </submittedName>
</protein>
<keyword evidence="8" id="KW-1185">Reference proteome</keyword>
<evidence type="ECO:0000256" key="3">
    <source>
        <dbReference type="ARBA" id="ARBA00022737"/>
    </source>
</evidence>
<keyword evidence="2" id="KW-0732">Signal</keyword>
<dbReference type="EMBL" id="OU015567">
    <property type="protein sequence ID" value="CAG5111244.1"/>
    <property type="molecule type" value="Genomic_DNA"/>
</dbReference>
<dbReference type="InterPro" id="IPR026906">
    <property type="entry name" value="LRR_5"/>
</dbReference>
<evidence type="ECO:0000256" key="2">
    <source>
        <dbReference type="ARBA" id="ARBA00022729"/>
    </source>
</evidence>
<feature type="domain" description="Ig-like" evidence="6">
    <location>
        <begin position="220"/>
        <end position="297"/>
    </location>
</feature>
<keyword evidence="4" id="KW-1015">Disulfide bond</keyword>
<keyword evidence="5" id="KW-0325">Glycoprotein</keyword>
<dbReference type="InterPro" id="IPR050467">
    <property type="entry name" value="LRFN"/>
</dbReference>
<evidence type="ECO:0000313" key="8">
    <source>
        <dbReference type="Proteomes" id="UP001158576"/>
    </source>
</evidence>
<dbReference type="SUPFAM" id="SSF48726">
    <property type="entry name" value="Immunoglobulin"/>
    <property type="match status" value="1"/>
</dbReference>
<dbReference type="InterPro" id="IPR003599">
    <property type="entry name" value="Ig_sub"/>
</dbReference>
<accession>A0ABN7T7A9</accession>
<dbReference type="PROSITE" id="PS51450">
    <property type="entry name" value="LRR"/>
    <property type="match status" value="2"/>
</dbReference>
<evidence type="ECO:0000256" key="4">
    <source>
        <dbReference type="ARBA" id="ARBA00023157"/>
    </source>
</evidence>
<dbReference type="SMART" id="SM00369">
    <property type="entry name" value="LRR_TYP"/>
    <property type="match status" value="5"/>
</dbReference>
<dbReference type="SUPFAM" id="SSF52058">
    <property type="entry name" value="L domain-like"/>
    <property type="match status" value="2"/>
</dbReference>
<dbReference type="Gene3D" id="2.60.40.10">
    <property type="entry name" value="Immunoglobulins"/>
    <property type="match status" value="1"/>
</dbReference>
<dbReference type="InterPro" id="IPR013783">
    <property type="entry name" value="Ig-like_fold"/>
</dbReference>
<dbReference type="InterPro" id="IPR032675">
    <property type="entry name" value="LRR_dom_sf"/>
</dbReference>
<dbReference type="PANTHER" id="PTHR45842:SF12">
    <property type="entry name" value="KEKKON 5, ISOFORM A"/>
    <property type="match status" value="1"/>
</dbReference>
<organism evidence="7 8">
    <name type="scientific">Oikopleura dioica</name>
    <name type="common">Tunicate</name>
    <dbReference type="NCBI Taxonomy" id="34765"/>
    <lineage>
        <taxon>Eukaryota</taxon>
        <taxon>Metazoa</taxon>
        <taxon>Chordata</taxon>
        <taxon>Tunicata</taxon>
        <taxon>Appendicularia</taxon>
        <taxon>Copelata</taxon>
        <taxon>Oikopleuridae</taxon>
        <taxon>Oikopleura</taxon>
    </lineage>
</organism>
<name>A0ABN7T7A9_OIKDI</name>
<dbReference type="SMART" id="SM00409">
    <property type="entry name" value="IG"/>
    <property type="match status" value="2"/>
</dbReference>
<dbReference type="SMART" id="SM00408">
    <property type="entry name" value="IGc2"/>
    <property type="match status" value="1"/>
</dbReference>
<dbReference type="Proteomes" id="UP001158576">
    <property type="component" value="Chromosome 2"/>
</dbReference>
<dbReference type="InterPro" id="IPR007110">
    <property type="entry name" value="Ig-like_dom"/>
</dbReference>
<evidence type="ECO:0000256" key="1">
    <source>
        <dbReference type="ARBA" id="ARBA00022614"/>
    </source>
</evidence>
<dbReference type="InterPro" id="IPR036179">
    <property type="entry name" value="Ig-like_dom_sf"/>
</dbReference>
<gene>
    <name evidence="7" type="ORF">OKIOD_LOCUS14336</name>
</gene>
<dbReference type="InterPro" id="IPR001611">
    <property type="entry name" value="Leu-rich_rpt"/>
</dbReference>
<dbReference type="InterPro" id="IPR003598">
    <property type="entry name" value="Ig_sub2"/>
</dbReference>
<evidence type="ECO:0000313" key="7">
    <source>
        <dbReference type="EMBL" id="CAG5111244.1"/>
    </source>
</evidence>
<sequence>MTLLVSHSFARAEFQLCPSICDCRELENGGLEALCIDQEITDLSELSEIANDVTELNLSNNFISSLNGVSQFFKLERLVLRNNTMEIISDDFRDMPFLKEVDFSFNERLKSVGDFAFFSLPSLERLSFADCSRLQWFGHRSVYDSYSLKEIDFSFTKLQALSQHLTTYSPSLRSILFDGVELSCSCLNTWMLDSKFVFDISEETERCLRKARKAGNICGPILIPSDDVAVEEGDEFAIRCLAMGEPTVTVRLLDQDENVVGSRGELRIKNAKKQHAGKYTCQAANQYDLIRDSFQVRVAEPTPFSSEHLEFTLDSIDFSYDSNSDSYSDSYEDILSEELDRSSRYGGVSYEWETKSCPEGCICTINTVSSRKIVTCAGAHLDNVPLPSDMNVLIARQSNLDLGKMNLYRNMIRNLRIQESEYPSIDNEDFDDFVNLEDLSIIEAGLTEISETAFDDLEKLRYLDLSGNELARIPVKVFQSLENLELLSLANNPLQIIEYKLFSPMENLKTLNVGNCDLDDFPASLTSSSSLLEFLWLDANNLVDVPDFSKLKSIREIRLTKNPIQYFKFNDFHDLPELNTIIADEMPWLEFVEEAAFRNLPKLTEVSISDSPTLSFFHQNAFENTPELRILSLRRTGLISLGNLNLPTIHTLNIDSNEFYCTCALEWIEALNLKTTAKCRASNQYLVEYFKQAKNREEKKCEEHLFLSNKGHSVRQEDDTVRLVCYSTLNSPVTLSGVNSKIKEKNIFEFDVSKETVGTYYCRSGVSEKEESIKIIMDGYPEYSEEEETPRALEVKTASASPLQAAILVLFVIFLL</sequence>